<dbReference type="Proteomes" id="UP000494330">
    <property type="component" value="Unassembled WGS sequence"/>
</dbReference>
<dbReference type="PANTHER" id="PTHR43540">
    <property type="entry name" value="PEROXYUREIDOACRYLATE/UREIDOACRYLATE AMIDOHYDROLASE-RELATED"/>
    <property type="match status" value="1"/>
</dbReference>
<organism evidence="3 4">
    <name type="scientific">Burkholderia paludis</name>
    <dbReference type="NCBI Taxonomy" id="1506587"/>
    <lineage>
        <taxon>Bacteria</taxon>
        <taxon>Pseudomonadati</taxon>
        <taxon>Pseudomonadota</taxon>
        <taxon>Betaproteobacteria</taxon>
        <taxon>Burkholderiales</taxon>
        <taxon>Burkholderiaceae</taxon>
        <taxon>Burkholderia</taxon>
        <taxon>Burkholderia cepacia complex</taxon>
    </lineage>
</organism>
<feature type="domain" description="Isochorismatase-like" evidence="2">
    <location>
        <begin position="12"/>
        <end position="201"/>
    </location>
</feature>
<dbReference type="RefSeq" id="WP_052001104.1">
    <property type="nucleotide sequence ID" value="NZ_CABVQD010000011.1"/>
</dbReference>
<proteinExistence type="predicted"/>
<dbReference type="CDD" id="cd00431">
    <property type="entry name" value="cysteine_hydrolases"/>
    <property type="match status" value="1"/>
</dbReference>
<dbReference type="GO" id="GO:0016787">
    <property type="term" value="F:hydrolase activity"/>
    <property type="evidence" value="ECO:0007669"/>
    <property type="project" value="UniProtKB-KW"/>
</dbReference>
<dbReference type="PANTHER" id="PTHR43540:SF1">
    <property type="entry name" value="ISOCHORISMATASE HYDROLASE"/>
    <property type="match status" value="1"/>
</dbReference>
<dbReference type="InterPro" id="IPR000868">
    <property type="entry name" value="Isochorismatase-like_dom"/>
</dbReference>
<gene>
    <name evidence="3" type="ORF">BPA30113_03506</name>
</gene>
<dbReference type="Gene3D" id="3.40.50.850">
    <property type="entry name" value="Isochorismatase-like"/>
    <property type="match status" value="1"/>
</dbReference>
<dbReference type="EMBL" id="CABVQD010000011">
    <property type="protein sequence ID" value="VWB76958.1"/>
    <property type="molecule type" value="Genomic_DNA"/>
</dbReference>
<dbReference type="AlphaFoldDB" id="A0A6J5DMF3"/>
<protein>
    <submittedName>
        <fullName evidence="3">Isochorismatase hydrolase</fullName>
    </submittedName>
</protein>
<name>A0A6J5DMF3_9BURK</name>
<dbReference type="Pfam" id="PF00857">
    <property type="entry name" value="Isochorismatase"/>
    <property type="match status" value="1"/>
</dbReference>
<evidence type="ECO:0000256" key="1">
    <source>
        <dbReference type="ARBA" id="ARBA00022801"/>
    </source>
</evidence>
<accession>A0A6J5DMF3</accession>
<keyword evidence="1 3" id="KW-0378">Hydrolase</keyword>
<evidence type="ECO:0000313" key="4">
    <source>
        <dbReference type="Proteomes" id="UP000494330"/>
    </source>
</evidence>
<keyword evidence="4" id="KW-1185">Reference proteome</keyword>
<dbReference type="InterPro" id="IPR036380">
    <property type="entry name" value="Isochorismatase-like_sf"/>
</dbReference>
<evidence type="ECO:0000259" key="2">
    <source>
        <dbReference type="Pfam" id="PF00857"/>
    </source>
</evidence>
<dbReference type="SUPFAM" id="SSF52499">
    <property type="entry name" value="Isochorismatase-like hydrolases"/>
    <property type="match status" value="1"/>
</dbReference>
<sequence>MTNPVSIEKHRTALVFIEFQNEWLGEDSILFKRLVRDEAPFREAASNAAHILATAREEGWTIAHAGLDLRHDPHYRLFAGGHDVLGLRSAIPGAGTWIGQGAAFSPPFLPERNEFVTQGRSGASVLRNSTLDPFLRNNRIDTIVLMGFATHVCVESTLREAHDIGLDCWIVTDGCAAFTKGQHDHVVEHVLHHFGAGIDTATLARHLKGDLAPCSS</sequence>
<reference evidence="3 4" key="1">
    <citation type="submission" date="2019-09" db="EMBL/GenBank/DDBJ databases">
        <authorList>
            <person name="Depoorter E."/>
        </authorList>
    </citation>
    <scope>NUCLEOTIDE SEQUENCE [LARGE SCALE GENOMIC DNA]</scope>
    <source>
        <strain evidence="3">LMG 30113</strain>
    </source>
</reference>
<evidence type="ECO:0000313" key="3">
    <source>
        <dbReference type="EMBL" id="VWB76958.1"/>
    </source>
</evidence>
<dbReference type="InterPro" id="IPR050272">
    <property type="entry name" value="Isochorismatase-like_hydrls"/>
</dbReference>